<dbReference type="CDD" id="cd04301">
    <property type="entry name" value="NAT_SF"/>
    <property type="match status" value="1"/>
</dbReference>
<dbReference type="PANTHER" id="PTHR42791">
    <property type="entry name" value="GNAT FAMILY ACETYLTRANSFERASE"/>
    <property type="match status" value="1"/>
</dbReference>
<dbReference type="OMA" id="MFPITED"/>
<evidence type="ECO:0000313" key="2">
    <source>
        <dbReference type="Proteomes" id="UP000012174"/>
    </source>
</evidence>
<sequence length="155" mass="17767">MRLEIQPLQADDIPKCVQIYFDAFQNPHSLACWPRVPSIRKFWEDMLREEMGDPNARFLKVMVVSDDDGSGEELVAFAKWVAPKPGVEVDTSLPRWPEEADAELCDRTFGDWARRHGELMGTRGHWYLELLATDLKYQGKGAGTLLLQYGWRRGG</sequence>
<dbReference type="SUPFAM" id="SSF55729">
    <property type="entry name" value="Acyl-CoA N-acyltransferases (Nat)"/>
    <property type="match status" value="1"/>
</dbReference>
<dbReference type="OrthoDB" id="2115692at2759"/>
<dbReference type="PANTHER" id="PTHR42791:SF17">
    <property type="entry name" value="ACETYLTRANSFERASE, GNAT FAMILY FAMILY (AFU_ORTHOLOGUE AFUA_8G05690)"/>
    <property type="match status" value="1"/>
</dbReference>
<dbReference type="Proteomes" id="UP000012174">
    <property type="component" value="Unassembled WGS sequence"/>
</dbReference>
<dbReference type="KEGG" id="ela:UCREL1_127"/>
<protein>
    <submittedName>
        <fullName evidence="1">Putative gnat family protein</fullName>
    </submittedName>
</protein>
<dbReference type="AlphaFoldDB" id="M7T1K5"/>
<organism evidence="1 2">
    <name type="scientific">Eutypa lata (strain UCR-EL1)</name>
    <name type="common">Grapevine dieback disease fungus</name>
    <name type="synonym">Eutypa armeniacae</name>
    <dbReference type="NCBI Taxonomy" id="1287681"/>
    <lineage>
        <taxon>Eukaryota</taxon>
        <taxon>Fungi</taxon>
        <taxon>Dikarya</taxon>
        <taxon>Ascomycota</taxon>
        <taxon>Pezizomycotina</taxon>
        <taxon>Sordariomycetes</taxon>
        <taxon>Xylariomycetidae</taxon>
        <taxon>Xylariales</taxon>
        <taxon>Diatrypaceae</taxon>
        <taxon>Eutypa</taxon>
    </lineage>
</organism>
<dbReference type="HOGENOM" id="CLU_060131_6_4_1"/>
<dbReference type="InterPro" id="IPR052523">
    <property type="entry name" value="Trichothecene_AcTrans"/>
</dbReference>
<reference evidence="2" key="1">
    <citation type="journal article" date="2013" name="Genome Announc.">
        <title>Draft genome sequence of the grapevine dieback fungus Eutypa lata UCR-EL1.</title>
        <authorList>
            <person name="Blanco-Ulate B."/>
            <person name="Rolshausen P.E."/>
            <person name="Cantu D."/>
        </authorList>
    </citation>
    <scope>NUCLEOTIDE SEQUENCE [LARGE SCALE GENOMIC DNA]</scope>
    <source>
        <strain evidence="2">UCR-EL1</strain>
    </source>
</reference>
<name>M7T1K5_EUTLA</name>
<dbReference type="InterPro" id="IPR016181">
    <property type="entry name" value="Acyl_CoA_acyltransferase"/>
</dbReference>
<dbReference type="eggNOG" id="ENOG502SC13">
    <property type="taxonomic scope" value="Eukaryota"/>
</dbReference>
<keyword evidence="2" id="KW-1185">Reference proteome</keyword>
<gene>
    <name evidence="1" type="ORF">UCREL1_127</name>
</gene>
<accession>M7T1K5</accession>
<dbReference type="Gene3D" id="3.40.630.30">
    <property type="match status" value="1"/>
</dbReference>
<dbReference type="EMBL" id="KB705373">
    <property type="protein sequence ID" value="EMR72819.1"/>
    <property type="molecule type" value="Genomic_DNA"/>
</dbReference>
<proteinExistence type="predicted"/>
<evidence type="ECO:0000313" key="1">
    <source>
        <dbReference type="EMBL" id="EMR72819.1"/>
    </source>
</evidence>